<evidence type="ECO:0000256" key="1">
    <source>
        <dbReference type="ARBA" id="ARBA00004429"/>
    </source>
</evidence>
<evidence type="ECO:0000256" key="8">
    <source>
        <dbReference type="ARBA" id="ARBA00023136"/>
    </source>
</evidence>
<keyword evidence="6 10" id="KW-1133">Transmembrane helix</keyword>
<feature type="transmembrane region" description="Helical" evidence="10">
    <location>
        <begin position="129"/>
        <end position="150"/>
    </location>
</feature>
<comment type="subcellular location">
    <subcellularLocation>
        <location evidence="1">Cell inner membrane</location>
        <topology evidence="1">Multi-pass membrane protein</topology>
    </subcellularLocation>
</comment>
<evidence type="ECO:0000256" key="7">
    <source>
        <dbReference type="ARBA" id="ARBA00023065"/>
    </source>
</evidence>
<feature type="transmembrane region" description="Helical" evidence="10">
    <location>
        <begin position="383"/>
        <end position="405"/>
    </location>
</feature>
<dbReference type="InterPro" id="IPR002528">
    <property type="entry name" value="MATE_fam"/>
</dbReference>
<dbReference type="Proteomes" id="UP000838100">
    <property type="component" value="Unassembled WGS sequence"/>
</dbReference>
<name>A0ABM9AAM9_9GAMM</name>
<feature type="transmembrane region" description="Helical" evidence="10">
    <location>
        <begin position="345"/>
        <end position="371"/>
    </location>
</feature>
<dbReference type="Pfam" id="PF01554">
    <property type="entry name" value="MatE"/>
    <property type="match status" value="2"/>
</dbReference>
<feature type="transmembrane region" description="Helical" evidence="10">
    <location>
        <begin position="84"/>
        <end position="109"/>
    </location>
</feature>
<keyword evidence="4" id="KW-1003">Cell membrane</keyword>
<feature type="transmembrane region" description="Helical" evidence="10">
    <location>
        <begin position="309"/>
        <end position="330"/>
    </location>
</feature>
<keyword evidence="7" id="KW-0406">Ion transport</keyword>
<evidence type="ECO:0000256" key="3">
    <source>
        <dbReference type="ARBA" id="ARBA00022449"/>
    </source>
</evidence>
<evidence type="ECO:0000256" key="6">
    <source>
        <dbReference type="ARBA" id="ARBA00022989"/>
    </source>
</evidence>
<dbReference type="PIRSF" id="PIRSF006603">
    <property type="entry name" value="DinF"/>
    <property type="match status" value="1"/>
</dbReference>
<evidence type="ECO:0000256" key="5">
    <source>
        <dbReference type="ARBA" id="ARBA00022692"/>
    </source>
</evidence>
<keyword evidence="12" id="KW-1185">Reference proteome</keyword>
<comment type="caution">
    <text evidence="11">The sequence shown here is derived from an EMBL/GenBank/DDBJ whole genome shotgun (WGS) entry which is preliminary data.</text>
</comment>
<evidence type="ECO:0000256" key="10">
    <source>
        <dbReference type="SAM" id="Phobius"/>
    </source>
</evidence>
<proteinExistence type="predicted"/>
<accession>A0ABM9AAM9</accession>
<reference evidence="11" key="1">
    <citation type="submission" date="2021-12" db="EMBL/GenBank/DDBJ databases">
        <authorList>
            <person name="Rodrigo-Torres L."/>
            <person name="Arahal R. D."/>
            <person name="Lucena T."/>
        </authorList>
    </citation>
    <scope>NUCLEOTIDE SEQUENCE</scope>
    <source>
        <strain evidence="11">CECT 8267</strain>
    </source>
</reference>
<keyword evidence="5 10" id="KW-0812">Transmembrane</keyword>
<evidence type="ECO:0000256" key="4">
    <source>
        <dbReference type="ARBA" id="ARBA00022475"/>
    </source>
</evidence>
<feature type="transmembrane region" description="Helical" evidence="10">
    <location>
        <begin position="198"/>
        <end position="221"/>
    </location>
</feature>
<dbReference type="NCBIfam" id="TIGR00797">
    <property type="entry name" value="matE"/>
    <property type="match status" value="1"/>
</dbReference>
<dbReference type="EMBL" id="CAKLPX010000001">
    <property type="protein sequence ID" value="CAH0990258.1"/>
    <property type="molecule type" value="Genomic_DNA"/>
</dbReference>
<organism evidence="11 12">
    <name type="scientific">Sinobacterium norvegicum</name>
    <dbReference type="NCBI Taxonomy" id="1641715"/>
    <lineage>
        <taxon>Bacteria</taxon>
        <taxon>Pseudomonadati</taxon>
        <taxon>Pseudomonadota</taxon>
        <taxon>Gammaproteobacteria</taxon>
        <taxon>Cellvibrionales</taxon>
        <taxon>Spongiibacteraceae</taxon>
        <taxon>Sinobacterium</taxon>
    </lineage>
</organism>
<sequence>MQATRQQQLLALGLPISAGMLSQSLLSLVDISMVARLNDANALAAVGIGSYASFLAVSLIIGIAVGVQAIVARRAGANQHRATVEVLNGGLLMALLAGLLLTLLFYYFSDTIITTFNSDKGVQAIANPYYDFRILGIIAVGINFAFRGYWNGIKQSMTYMKILLVIHLCNFALSYVFIFGGLGIAPMGAPGSGLGTTVALYIGTVLFAITTFIRADSAVLFRRLPTTSTLRSIVKLATPNSLQQLTVALGVSILYWIIGQIGVDQLAVAHAIINITLFIILPGTGMGIAATTLVGSALGKQDVSDAYRWGWDTVAVTAPILAVLGLPLILAPEWILSIFLPSDPALIALGTLPLQISGAFAFLQAFTLTLPQSLNGAGDSKRVMLYSIALQWLVGLPLALAAAFVFNLGLIGIWSVQIIERIIATIVYTKRWRSKKWQHHKL</sequence>
<evidence type="ECO:0000313" key="12">
    <source>
        <dbReference type="Proteomes" id="UP000838100"/>
    </source>
</evidence>
<evidence type="ECO:0000313" key="11">
    <source>
        <dbReference type="EMBL" id="CAH0990258.1"/>
    </source>
</evidence>
<evidence type="ECO:0000256" key="9">
    <source>
        <dbReference type="ARBA" id="ARBA00031636"/>
    </source>
</evidence>
<keyword evidence="3" id="KW-0050">Antiport</keyword>
<dbReference type="PANTHER" id="PTHR43298:SF2">
    <property type="entry name" value="FMN_FAD EXPORTER YEEO-RELATED"/>
    <property type="match status" value="1"/>
</dbReference>
<gene>
    <name evidence="11" type="primary">yeeO</name>
    <name evidence="11" type="ORF">SIN8267_00350</name>
</gene>
<dbReference type="InterPro" id="IPR050222">
    <property type="entry name" value="MATE_MdtK"/>
</dbReference>
<protein>
    <recommendedName>
        <fullName evidence="9">Multidrug-efflux transporter</fullName>
    </recommendedName>
</protein>
<feature type="transmembrane region" description="Helical" evidence="10">
    <location>
        <begin position="51"/>
        <end position="72"/>
    </location>
</feature>
<keyword evidence="8 10" id="KW-0472">Membrane</keyword>
<dbReference type="PANTHER" id="PTHR43298">
    <property type="entry name" value="MULTIDRUG RESISTANCE PROTEIN NORM-RELATED"/>
    <property type="match status" value="1"/>
</dbReference>
<dbReference type="CDD" id="cd13133">
    <property type="entry name" value="MATE_like_7"/>
    <property type="match status" value="1"/>
</dbReference>
<keyword evidence="2" id="KW-0813">Transport</keyword>
<evidence type="ECO:0000256" key="2">
    <source>
        <dbReference type="ARBA" id="ARBA00022448"/>
    </source>
</evidence>
<feature type="transmembrane region" description="Helical" evidence="10">
    <location>
        <begin position="271"/>
        <end position="297"/>
    </location>
</feature>
<feature type="transmembrane region" description="Helical" evidence="10">
    <location>
        <begin position="162"/>
        <end position="186"/>
    </location>
</feature>
<dbReference type="InterPro" id="IPR048279">
    <property type="entry name" value="MdtK-like"/>
</dbReference>